<comment type="caution">
    <text evidence="1">The sequence shown here is derived from an EMBL/GenBank/DDBJ whole genome shotgun (WGS) entry which is preliminary data.</text>
</comment>
<dbReference type="EMBL" id="JABFAD010000012">
    <property type="protein sequence ID" value="MBA0814091.1"/>
    <property type="molecule type" value="Genomic_DNA"/>
</dbReference>
<accession>A0A7J9HW54</accession>
<sequence length="27" mass="3340">MQNCVIYQTKCLHWEKNTPMPNWSRKC</sequence>
<evidence type="ECO:0000313" key="1">
    <source>
        <dbReference type="EMBL" id="MBA0814091.1"/>
    </source>
</evidence>
<reference evidence="1 2" key="1">
    <citation type="journal article" date="2019" name="Genome Biol. Evol.">
        <title>Insights into the evolution of the New World diploid cottons (Gossypium, subgenus Houzingenia) based on genome sequencing.</title>
        <authorList>
            <person name="Grover C.E."/>
            <person name="Arick M.A. 2nd"/>
            <person name="Thrash A."/>
            <person name="Conover J.L."/>
            <person name="Sanders W.S."/>
            <person name="Peterson D.G."/>
            <person name="Frelichowski J.E."/>
            <person name="Scheffler J.A."/>
            <person name="Scheffler B.E."/>
            <person name="Wendel J.F."/>
        </authorList>
    </citation>
    <scope>NUCLEOTIDE SEQUENCE [LARGE SCALE GENOMIC DNA]</scope>
    <source>
        <strain evidence="1">0</strain>
        <tissue evidence="1">Leaf</tissue>
    </source>
</reference>
<proteinExistence type="predicted"/>
<dbReference type="AlphaFoldDB" id="A0A7J9HW54"/>
<protein>
    <submittedName>
        <fullName evidence="1">Uncharacterized protein</fullName>
    </submittedName>
</protein>
<name>A0A7J9HW54_9ROSI</name>
<keyword evidence="2" id="KW-1185">Reference proteome</keyword>
<evidence type="ECO:0000313" key="2">
    <source>
        <dbReference type="Proteomes" id="UP000593560"/>
    </source>
</evidence>
<dbReference type="Proteomes" id="UP000593560">
    <property type="component" value="Unassembled WGS sequence"/>
</dbReference>
<gene>
    <name evidence="1" type="ORF">Gohar_019938</name>
</gene>
<organism evidence="1 2">
    <name type="scientific">Gossypium harknessii</name>
    <dbReference type="NCBI Taxonomy" id="34285"/>
    <lineage>
        <taxon>Eukaryota</taxon>
        <taxon>Viridiplantae</taxon>
        <taxon>Streptophyta</taxon>
        <taxon>Embryophyta</taxon>
        <taxon>Tracheophyta</taxon>
        <taxon>Spermatophyta</taxon>
        <taxon>Magnoliopsida</taxon>
        <taxon>eudicotyledons</taxon>
        <taxon>Gunneridae</taxon>
        <taxon>Pentapetalae</taxon>
        <taxon>rosids</taxon>
        <taxon>malvids</taxon>
        <taxon>Malvales</taxon>
        <taxon>Malvaceae</taxon>
        <taxon>Malvoideae</taxon>
        <taxon>Gossypium</taxon>
    </lineage>
</organism>